<dbReference type="AlphaFoldDB" id="A0A5E4NCZ2"/>
<protein>
    <submittedName>
        <fullName evidence="1">Uncharacterized protein</fullName>
    </submittedName>
</protein>
<organism evidence="1 2">
    <name type="scientific">Cinara cedri</name>
    <dbReference type="NCBI Taxonomy" id="506608"/>
    <lineage>
        <taxon>Eukaryota</taxon>
        <taxon>Metazoa</taxon>
        <taxon>Ecdysozoa</taxon>
        <taxon>Arthropoda</taxon>
        <taxon>Hexapoda</taxon>
        <taxon>Insecta</taxon>
        <taxon>Pterygota</taxon>
        <taxon>Neoptera</taxon>
        <taxon>Paraneoptera</taxon>
        <taxon>Hemiptera</taxon>
        <taxon>Sternorrhyncha</taxon>
        <taxon>Aphidomorpha</taxon>
        <taxon>Aphidoidea</taxon>
        <taxon>Aphididae</taxon>
        <taxon>Lachninae</taxon>
        <taxon>Cinara</taxon>
    </lineage>
</organism>
<evidence type="ECO:0000313" key="2">
    <source>
        <dbReference type="Proteomes" id="UP000325440"/>
    </source>
</evidence>
<dbReference type="Proteomes" id="UP000325440">
    <property type="component" value="Unassembled WGS sequence"/>
</dbReference>
<name>A0A5E4NCZ2_9HEMI</name>
<reference evidence="1 2" key="1">
    <citation type="submission" date="2019-08" db="EMBL/GenBank/DDBJ databases">
        <authorList>
            <person name="Alioto T."/>
            <person name="Alioto T."/>
            <person name="Gomez Garrido J."/>
        </authorList>
    </citation>
    <scope>NUCLEOTIDE SEQUENCE [LARGE SCALE GENOMIC DNA]</scope>
</reference>
<proteinExistence type="predicted"/>
<dbReference type="EMBL" id="CABPRJ010001911">
    <property type="protein sequence ID" value="VVC40996.1"/>
    <property type="molecule type" value="Genomic_DNA"/>
</dbReference>
<gene>
    <name evidence="1" type="ORF">CINCED_3A024599</name>
</gene>
<accession>A0A5E4NCZ2</accession>
<sequence length="100" mass="11581">MDNTNIDFIAYGSTALDGNIKYEDRREREKGRIALDEPKSFKSESNSNIDMVPEGEIRKQMETKIFDNIDTNERETAKGIWMDNKETFPGKSIDVEFIKI</sequence>
<keyword evidence="2" id="KW-1185">Reference proteome</keyword>
<evidence type="ECO:0000313" key="1">
    <source>
        <dbReference type="EMBL" id="VVC40996.1"/>
    </source>
</evidence>